<proteinExistence type="predicted"/>
<dbReference type="OrthoDB" id="9827883at2"/>
<reference evidence="1 2" key="1">
    <citation type="submission" date="2019-11" db="EMBL/GenBank/DDBJ databases">
        <title>Type strains purchased from KCTC, JCM and DSMZ.</title>
        <authorList>
            <person name="Lu H."/>
        </authorList>
    </citation>
    <scope>NUCLEOTIDE SEQUENCE [LARGE SCALE GENOMIC DNA]</scope>
    <source>
        <strain evidence="1 2">JCM 31587</strain>
    </source>
</reference>
<organism evidence="1 2">
    <name type="scientific">Massilia eburnea</name>
    <dbReference type="NCBI Taxonomy" id="1776165"/>
    <lineage>
        <taxon>Bacteria</taxon>
        <taxon>Pseudomonadati</taxon>
        <taxon>Pseudomonadota</taxon>
        <taxon>Betaproteobacteria</taxon>
        <taxon>Burkholderiales</taxon>
        <taxon>Oxalobacteraceae</taxon>
        <taxon>Telluria group</taxon>
        <taxon>Massilia</taxon>
    </lineage>
</organism>
<keyword evidence="2" id="KW-1185">Reference proteome</keyword>
<dbReference type="EMBL" id="WNKX01000043">
    <property type="protein sequence ID" value="MTW14396.1"/>
    <property type="molecule type" value="Genomic_DNA"/>
</dbReference>
<protein>
    <submittedName>
        <fullName evidence="1">Uncharacterized protein</fullName>
    </submittedName>
</protein>
<sequence>MEPRPPEAFPVLVDPQPLVVVAELDAGEYLPDFPAPPAKPGVVTINLDPPPHWVRAEVVQTIYGATKVPRVLYAGTTSHWGPQPMSPQPQLAFFLTDGRQYILRRYGYKRLLSRLDGSLLLPIWDKQVSPWLPCSVLELREEFDSGQVQETPKTRGADYLPAVERPDLFRAVPGGFLPRYAIDVRKLASYLQANPPPVKGVKCE</sequence>
<name>A0A6L6QRZ1_9BURK</name>
<accession>A0A6L6QRZ1</accession>
<comment type="caution">
    <text evidence="1">The sequence shown here is derived from an EMBL/GenBank/DDBJ whole genome shotgun (WGS) entry which is preliminary data.</text>
</comment>
<dbReference type="Proteomes" id="UP000472320">
    <property type="component" value="Unassembled WGS sequence"/>
</dbReference>
<evidence type="ECO:0000313" key="2">
    <source>
        <dbReference type="Proteomes" id="UP000472320"/>
    </source>
</evidence>
<dbReference type="AlphaFoldDB" id="A0A6L6QRZ1"/>
<gene>
    <name evidence="1" type="ORF">GM658_27645</name>
</gene>
<evidence type="ECO:0000313" key="1">
    <source>
        <dbReference type="EMBL" id="MTW14396.1"/>
    </source>
</evidence>